<protein>
    <submittedName>
        <fullName evidence="2">DUF3592 domain-containing protein</fullName>
    </submittedName>
</protein>
<evidence type="ECO:0000313" key="3">
    <source>
        <dbReference type="Proteomes" id="UP000252378"/>
    </source>
</evidence>
<evidence type="ECO:0000259" key="1">
    <source>
        <dbReference type="Pfam" id="PF12158"/>
    </source>
</evidence>
<dbReference type="Proteomes" id="UP000252378">
    <property type="component" value="Unassembled WGS sequence"/>
</dbReference>
<dbReference type="AlphaFoldDB" id="A0A367G7C1"/>
<organism evidence="2 3">
    <name type="scientific">Faecalibacterium prausnitzii</name>
    <dbReference type="NCBI Taxonomy" id="853"/>
    <lineage>
        <taxon>Bacteria</taxon>
        <taxon>Bacillati</taxon>
        <taxon>Bacillota</taxon>
        <taxon>Clostridia</taxon>
        <taxon>Eubacteriales</taxon>
        <taxon>Oscillospiraceae</taxon>
        <taxon>Faecalibacterium</taxon>
    </lineage>
</organism>
<dbReference type="InterPro" id="IPR021994">
    <property type="entry name" value="DUF3592"/>
</dbReference>
<dbReference type="EMBL" id="PXUP01000010">
    <property type="protein sequence ID" value="RCH45976.1"/>
    <property type="molecule type" value="Genomic_DNA"/>
</dbReference>
<sequence length="125" mass="13542">MLNVIIFLVGALIMFYMALRSVRARQQLRTKGVCVQATVSGTVQNRDGAAYVLEFTTAGGSHRLQYPKPAKGKPFAEGSVVTLYYDPDAPEKMFVEGDKSVLGAELLYAGIGVALLVLMVGIMNR</sequence>
<proteinExistence type="predicted"/>
<reference evidence="2 3" key="1">
    <citation type="submission" date="2018-03" db="EMBL/GenBank/DDBJ databases">
        <title>Complete genome sequencing of Faecalibacterium prausnitzii strains isolated from the human gut.</title>
        <authorList>
            <person name="Fitzgerald B.C."/>
            <person name="Shkoporov A.N."/>
            <person name="Ross P.R."/>
            <person name="Hill C."/>
        </authorList>
    </citation>
    <scope>NUCLEOTIDE SEQUENCE [LARGE SCALE GENOMIC DNA]</scope>
    <source>
        <strain evidence="2 3">ATCC 27768</strain>
    </source>
</reference>
<accession>A0A367G7C1</accession>
<dbReference type="RefSeq" id="WP_113992626.1">
    <property type="nucleotide sequence ID" value="NZ_DAWEQT010000070.1"/>
</dbReference>
<gene>
    <name evidence="2" type="ORF">C7J97_08510</name>
</gene>
<comment type="caution">
    <text evidence="2">The sequence shown here is derived from an EMBL/GenBank/DDBJ whole genome shotgun (WGS) entry which is preliminary data.</text>
</comment>
<evidence type="ECO:0000313" key="2">
    <source>
        <dbReference type="EMBL" id="RCH45976.1"/>
    </source>
</evidence>
<dbReference type="Pfam" id="PF12158">
    <property type="entry name" value="DUF3592"/>
    <property type="match status" value="1"/>
</dbReference>
<feature type="domain" description="DUF3592" evidence="1">
    <location>
        <begin position="35"/>
        <end position="98"/>
    </location>
</feature>
<name>A0A367G7C1_9FIRM</name>